<dbReference type="Pfam" id="PF13410">
    <property type="entry name" value="GST_C_2"/>
    <property type="match status" value="1"/>
</dbReference>
<keyword evidence="2" id="KW-1185">Reference proteome</keyword>
<sequence length="72" mass="7392">MDALEAEAAALAGPPHLGAIAVGCALGYLDFRFAGLAWREGRPALARWEAGMAARPAMQATRPPPASPAGNH</sequence>
<comment type="caution">
    <text evidence="1">The sequence shown here is derived from an EMBL/GenBank/DDBJ whole genome shotgun (WGS) entry which is preliminary data.</text>
</comment>
<evidence type="ECO:0000313" key="2">
    <source>
        <dbReference type="Proteomes" id="UP000188879"/>
    </source>
</evidence>
<dbReference type="InterPro" id="IPR036282">
    <property type="entry name" value="Glutathione-S-Trfase_C_sf"/>
</dbReference>
<dbReference type="AlphaFoldDB" id="A0A1V2GZN7"/>
<dbReference type="Proteomes" id="UP000188879">
    <property type="component" value="Unassembled WGS sequence"/>
</dbReference>
<evidence type="ECO:0000313" key="1">
    <source>
        <dbReference type="EMBL" id="ONG51005.1"/>
    </source>
</evidence>
<reference evidence="1 2" key="1">
    <citation type="submission" date="2016-10" db="EMBL/GenBank/DDBJ databases">
        <title>Draft Genome sequence of Roseomonas sp. strain M3.</title>
        <authorList>
            <person name="Subhash Y."/>
            <person name="Lee S."/>
        </authorList>
    </citation>
    <scope>NUCLEOTIDE SEQUENCE [LARGE SCALE GENOMIC DNA]</scope>
    <source>
        <strain evidence="1 2">M3</strain>
    </source>
</reference>
<name>A0A1V2GZN7_9PROT</name>
<dbReference type="SUPFAM" id="SSF47616">
    <property type="entry name" value="GST C-terminal domain-like"/>
    <property type="match status" value="1"/>
</dbReference>
<dbReference type="Gene3D" id="1.20.1050.10">
    <property type="match status" value="1"/>
</dbReference>
<evidence type="ECO:0008006" key="3">
    <source>
        <dbReference type="Google" id="ProtNLM"/>
    </source>
</evidence>
<dbReference type="EMBL" id="MLCO01000175">
    <property type="protein sequence ID" value="ONG51005.1"/>
    <property type="molecule type" value="Genomic_DNA"/>
</dbReference>
<gene>
    <name evidence="1" type="ORF">BKE38_17045</name>
</gene>
<accession>A0A1V2GZN7</accession>
<proteinExistence type="predicted"/>
<protein>
    <recommendedName>
        <fullName evidence="3">GST C-terminal domain-containing protein</fullName>
    </recommendedName>
</protein>
<organism evidence="1 2">
    <name type="scientific">Teichococcus deserti</name>
    <dbReference type="NCBI Taxonomy" id="1817963"/>
    <lineage>
        <taxon>Bacteria</taxon>
        <taxon>Pseudomonadati</taxon>
        <taxon>Pseudomonadota</taxon>
        <taxon>Alphaproteobacteria</taxon>
        <taxon>Acetobacterales</taxon>
        <taxon>Roseomonadaceae</taxon>
        <taxon>Roseomonas</taxon>
    </lineage>
</organism>